<keyword evidence="6 8" id="KW-1133">Transmembrane helix</keyword>
<accession>A0A4D6GUT9</accession>
<keyword evidence="5 8" id="KW-0812">Transmembrane</keyword>
<dbReference type="Gene3D" id="1.10.3720.10">
    <property type="entry name" value="MetI-like"/>
    <property type="match status" value="1"/>
</dbReference>
<keyword evidence="7 8" id="KW-0472">Membrane</keyword>
<evidence type="ECO:0000313" key="10">
    <source>
        <dbReference type="EMBL" id="QCC45549.1"/>
    </source>
</evidence>
<comment type="similarity">
    <text evidence="8">Belongs to the binding-protein-dependent transport system permease family.</text>
</comment>
<evidence type="ECO:0000259" key="9">
    <source>
        <dbReference type="PROSITE" id="PS50928"/>
    </source>
</evidence>
<sequence length="271" mass="27802">MASPSTRSRLLGHALSAWTVAVLAVLWLPLVVIIVLSVAENAATILPFTGVTLAHYQATLQDGALLGSVANSATIATLASVLATAVGVPASVALVRYDVPLSNAFRVAVVLPMVVPGVVLGIGVLISIRTLPGITPGFVPTVLTHAVYGLPFVVLLVSARLAAVDDTLADAARDLGASPLVAFRDVTLPAIAPAVASGFLFAWVRSFEEFVRAYFVSGTTDVLTTEMYALLAYGTAPKLNVIATLVLFVLAVVLAVAMTAGDVVSAVTAGE</sequence>
<dbReference type="InterPro" id="IPR035906">
    <property type="entry name" value="MetI-like_sf"/>
</dbReference>
<evidence type="ECO:0000256" key="7">
    <source>
        <dbReference type="ARBA" id="ARBA00023136"/>
    </source>
</evidence>
<dbReference type="GeneID" id="68694488"/>
<dbReference type="Proteomes" id="UP000323075">
    <property type="component" value="Unassembled WGS sequence"/>
</dbReference>
<evidence type="ECO:0000256" key="5">
    <source>
        <dbReference type="ARBA" id="ARBA00022692"/>
    </source>
</evidence>
<dbReference type="CDD" id="cd06261">
    <property type="entry name" value="TM_PBP2"/>
    <property type="match status" value="1"/>
</dbReference>
<dbReference type="SUPFAM" id="SSF161098">
    <property type="entry name" value="MetI-like"/>
    <property type="match status" value="1"/>
</dbReference>
<dbReference type="GO" id="GO:0005886">
    <property type="term" value="C:plasma membrane"/>
    <property type="evidence" value="ECO:0007669"/>
    <property type="project" value="UniProtKB-SubCell"/>
</dbReference>
<reference evidence="10 12" key="1">
    <citation type="journal article" date="2019" name="Microbiol. Resour. Announc.">
        <title>The Genome Sequence of the Halobacterium salinarum Type Strain Is Closely Related to That of Laboratory Strains NRC-1 and R1.</title>
        <authorList>
            <person name="Pfeiffer F."/>
            <person name="Marchfelder A."/>
            <person name="Habermann B."/>
            <person name="Dyall-Smith M.L."/>
        </authorList>
    </citation>
    <scope>NUCLEOTIDE SEQUENCE [LARGE SCALE GENOMIC DNA]</scope>
    <source>
        <strain evidence="10">91-R6</strain>
        <strain evidence="12">ATCC 33171 / DSM 3754 / JCM 8978 / NBRC 102687 / NCIMB 764 / 91-R6</strain>
    </source>
</reference>
<name>A0A4D6GUT9_HALS9</name>
<feature type="transmembrane region" description="Helical" evidence="8">
    <location>
        <begin position="12"/>
        <end position="39"/>
    </location>
</feature>
<proteinExistence type="inferred from homology"/>
<keyword evidence="3" id="KW-1003">Cell membrane</keyword>
<evidence type="ECO:0000256" key="3">
    <source>
        <dbReference type="ARBA" id="ARBA00022475"/>
    </source>
</evidence>
<feature type="transmembrane region" description="Helical" evidence="8">
    <location>
        <begin position="107"/>
        <end position="126"/>
    </location>
</feature>
<organism evidence="10 12">
    <name type="scientific">Halobacterium salinarum (strain ATCC 33171 / DSM 3754 / JCM 8978 / NBRC 102687 / NCIMB 764 / 91-R6)</name>
    <dbReference type="NCBI Taxonomy" id="2597657"/>
    <lineage>
        <taxon>Archaea</taxon>
        <taxon>Methanobacteriati</taxon>
        <taxon>Methanobacteriota</taxon>
        <taxon>Stenosarchaea group</taxon>
        <taxon>Halobacteria</taxon>
        <taxon>Halobacteriales</taxon>
        <taxon>Halobacteriaceae</taxon>
        <taxon>Halobacterium</taxon>
    </lineage>
</organism>
<feature type="transmembrane region" description="Helical" evidence="8">
    <location>
        <begin position="146"/>
        <end position="165"/>
    </location>
</feature>
<dbReference type="Pfam" id="PF00528">
    <property type="entry name" value="BPD_transp_1"/>
    <property type="match status" value="1"/>
</dbReference>
<dbReference type="EMBL" id="CP038631">
    <property type="protein sequence ID" value="QCC45549.1"/>
    <property type="molecule type" value="Genomic_DNA"/>
</dbReference>
<evidence type="ECO:0000313" key="11">
    <source>
        <dbReference type="EMBL" id="TYO81815.1"/>
    </source>
</evidence>
<reference evidence="10" key="3">
    <citation type="journal article" name="MicrobiologyOpen">
        <title>Whole-genome comparison between the type strain of Halobacterium salinarum (DSM 3754(T)) and the laboratory strains R1 and NRC-1.</title>
        <authorList>
            <person name="Pfeiffer F."/>
            <person name="Losensky G."/>
            <person name="Marchfelder A."/>
            <person name="Habermann B."/>
            <person name="Dyall-Smith M."/>
        </authorList>
    </citation>
    <scope>NUCLEOTIDE SEQUENCE</scope>
    <source>
        <strain evidence="10">91-R6</strain>
    </source>
</reference>
<evidence type="ECO:0000256" key="4">
    <source>
        <dbReference type="ARBA" id="ARBA00022519"/>
    </source>
</evidence>
<keyword evidence="4" id="KW-0997">Cell inner membrane</keyword>
<evidence type="ECO:0000313" key="12">
    <source>
        <dbReference type="Proteomes" id="UP000296216"/>
    </source>
</evidence>
<evidence type="ECO:0000256" key="1">
    <source>
        <dbReference type="ARBA" id="ARBA00004429"/>
    </source>
</evidence>
<dbReference type="InterPro" id="IPR000515">
    <property type="entry name" value="MetI-like"/>
</dbReference>
<comment type="subcellular location">
    <subcellularLocation>
        <location evidence="1">Cell inner membrane</location>
        <topology evidence="1">Multi-pass membrane protein</topology>
    </subcellularLocation>
    <subcellularLocation>
        <location evidence="8">Cell membrane</location>
        <topology evidence="8">Multi-pass membrane protein</topology>
    </subcellularLocation>
</comment>
<evidence type="ECO:0000256" key="6">
    <source>
        <dbReference type="ARBA" id="ARBA00022989"/>
    </source>
</evidence>
<reference evidence="11 13" key="2">
    <citation type="submission" date="2019-07" db="EMBL/GenBank/DDBJ databases">
        <title>Genomic Encyclopedia of Archaeal and Bacterial Type Strains, Phase II (KMG-II): from individual species to whole genera.</title>
        <authorList>
            <person name="Goeker M."/>
        </authorList>
    </citation>
    <scope>NUCLEOTIDE SEQUENCE [LARGE SCALE GENOMIC DNA]</scope>
    <source>
        <strain evidence="11 13">DSM 3754</strain>
    </source>
</reference>
<dbReference type="RefSeq" id="WP_010903367.1">
    <property type="nucleotide sequence ID" value="NZ_VRYN01000001.1"/>
</dbReference>
<gene>
    <name evidence="11" type="ORF">APQ99_00325</name>
    <name evidence="10" type="ORF">HBSAL_09525</name>
</gene>
<feature type="domain" description="ABC transmembrane type-1" evidence="9">
    <location>
        <begin position="69"/>
        <end position="260"/>
    </location>
</feature>
<dbReference type="PROSITE" id="PS50928">
    <property type="entry name" value="ABC_TM1"/>
    <property type="match status" value="1"/>
</dbReference>
<feature type="transmembrane region" description="Helical" evidence="8">
    <location>
        <begin position="75"/>
        <end position="95"/>
    </location>
</feature>
<evidence type="ECO:0000256" key="2">
    <source>
        <dbReference type="ARBA" id="ARBA00022448"/>
    </source>
</evidence>
<protein>
    <submittedName>
        <fullName evidence="10">ABC-type transport system permease protein</fullName>
    </submittedName>
    <submittedName>
        <fullName evidence="11">Spermidine/putrescine transport system permease protein</fullName>
    </submittedName>
</protein>
<dbReference type="GO" id="GO:0055085">
    <property type="term" value="P:transmembrane transport"/>
    <property type="evidence" value="ECO:0007669"/>
    <property type="project" value="InterPro"/>
</dbReference>
<evidence type="ECO:0000313" key="13">
    <source>
        <dbReference type="Proteomes" id="UP000323075"/>
    </source>
</evidence>
<keyword evidence="2 8" id="KW-0813">Transport</keyword>
<dbReference type="AlphaFoldDB" id="A0A4D6GUT9"/>
<dbReference type="PANTHER" id="PTHR43357:SF4">
    <property type="entry name" value="INNER MEMBRANE ABC TRANSPORTER PERMEASE PROTEIN YDCV"/>
    <property type="match status" value="1"/>
</dbReference>
<dbReference type="EMBL" id="VRYN01000001">
    <property type="protein sequence ID" value="TYO81815.1"/>
    <property type="molecule type" value="Genomic_DNA"/>
</dbReference>
<feature type="transmembrane region" description="Helical" evidence="8">
    <location>
        <begin position="239"/>
        <end position="261"/>
    </location>
</feature>
<dbReference type="Proteomes" id="UP000296216">
    <property type="component" value="Chromosome"/>
</dbReference>
<evidence type="ECO:0000256" key="8">
    <source>
        <dbReference type="RuleBase" id="RU363032"/>
    </source>
</evidence>
<dbReference type="PANTHER" id="PTHR43357">
    <property type="entry name" value="INNER MEMBRANE ABC TRANSPORTER PERMEASE PROTEIN YDCV"/>
    <property type="match status" value="1"/>
</dbReference>